<feature type="transmembrane region" description="Helical" evidence="7">
    <location>
        <begin position="144"/>
        <end position="165"/>
    </location>
</feature>
<feature type="transmembrane region" description="Helical" evidence="7">
    <location>
        <begin position="111"/>
        <end position="132"/>
    </location>
</feature>
<feature type="transmembrane region" description="Helical" evidence="7">
    <location>
        <begin position="279"/>
        <end position="297"/>
    </location>
</feature>
<dbReference type="KEGG" id="hdf:AArcSl_2053"/>
<evidence type="ECO:0000256" key="5">
    <source>
        <dbReference type="ARBA" id="ARBA00022989"/>
    </source>
</evidence>
<dbReference type="PROSITE" id="PS50928">
    <property type="entry name" value="ABC_TM1"/>
    <property type="match status" value="1"/>
</dbReference>
<dbReference type="GO" id="GO:0055085">
    <property type="term" value="P:transmembrane transport"/>
    <property type="evidence" value="ECO:0007669"/>
    <property type="project" value="InterPro"/>
</dbReference>
<evidence type="ECO:0000256" key="7">
    <source>
        <dbReference type="RuleBase" id="RU363032"/>
    </source>
</evidence>
<evidence type="ECO:0000256" key="1">
    <source>
        <dbReference type="ARBA" id="ARBA00004651"/>
    </source>
</evidence>
<dbReference type="PANTHER" id="PTHR30465">
    <property type="entry name" value="INNER MEMBRANE ABC TRANSPORTER"/>
    <property type="match status" value="1"/>
</dbReference>
<protein>
    <submittedName>
        <fullName evidence="9">Peptide/nickel transport system permease protein</fullName>
    </submittedName>
</protein>
<evidence type="ECO:0000256" key="3">
    <source>
        <dbReference type="ARBA" id="ARBA00022475"/>
    </source>
</evidence>
<dbReference type="InterPro" id="IPR035906">
    <property type="entry name" value="MetI-like_sf"/>
</dbReference>
<dbReference type="Proteomes" id="UP000263012">
    <property type="component" value="Chromosome"/>
</dbReference>
<dbReference type="RefSeq" id="WP_119818650.1">
    <property type="nucleotide sequence ID" value="NZ_CP025066.1"/>
</dbReference>
<feature type="transmembrane region" description="Helical" evidence="7">
    <location>
        <begin position="12"/>
        <end position="31"/>
    </location>
</feature>
<evidence type="ECO:0000256" key="2">
    <source>
        <dbReference type="ARBA" id="ARBA00022448"/>
    </source>
</evidence>
<sequence length="314" mass="33798">MNVVRVFLQRIALGLVAAWGVLTAVFVGFTMTDDWVKQGLEGQLRWVGITGEELEARLDAYLADRGLDRPIWEQYLDWMGDMVTLSWGESLVTGEPVMGLVADAVLRTGMYVVPAIVLGLSIGMMVGLYVALNPESRIANGGRGTTYLLFALPSFWIGGMFVSLLEGDVISRSPVLFDHALPIGLATAALLGGYVSYTRAYAIDHASADFVSLVKAKGAGPVLVAKHVVRNAAVPLFSMLFTEALALLVLAVFVIEVLFAIDGFGLLFLEAIQNRDLPVLLGSTIVIIGFGVVGNIIQDLSYSYLDPRVDAGSR</sequence>
<evidence type="ECO:0000259" key="8">
    <source>
        <dbReference type="PROSITE" id="PS50928"/>
    </source>
</evidence>
<comment type="similarity">
    <text evidence="7">Belongs to the binding-protein-dependent transport system permease family.</text>
</comment>
<proteinExistence type="inferred from homology"/>
<dbReference type="InterPro" id="IPR000515">
    <property type="entry name" value="MetI-like"/>
</dbReference>
<evidence type="ECO:0000313" key="9">
    <source>
        <dbReference type="EMBL" id="AUX09678.1"/>
    </source>
</evidence>
<dbReference type="GeneID" id="37878404"/>
<evidence type="ECO:0000313" key="10">
    <source>
        <dbReference type="Proteomes" id="UP000263012"/>
    </source>
</evidence>
<dbReference type="GO" id="GO:0005886">
    <property type="term" value="C:plasma membrane"/>
    <property type="evidence" value="ECO:0007669"/>
    <property type="project" value="UniProtKB-SubCell"/>
</dbReference>
<comment type="subcellular location">
    <subcellularLocation>
        <location evidence="1 7">Cell membrane</location>
        <topology evidence="1 7">Multi-pass membrane protein</topology>
    </subcellularLocation>
</comment>
<accession>A0A343TKQ6</accession>
<keyword evidence="4 7" id="KW-0812">Transmembrane</keyword>
<name>A0A343TKQ6_9EURY</name>
<keyword evidence="3" id="KW-1003">Cell membrane</keyword>
<evidence type="ECO:0000256" key="4">
    <source>
        <dbReference type="ARBA" id="ARBA00022692"/>
    </source>
</evidence>
<dbReference type="AlphaFoldDB" id="A0A343TKQ6"/>
<gene>
    <name evidence="9" type="primary">dppB2</name>
    <name evidence="9" type="ORF">AArcSl_2053</name>
</gene>
<dbReference type="OrthoDB" id="44105at2157"/>
<dbReference type="PANTHER" id="PTHR30465:SF0">
    <property type="entry name" value="OLIGOPEPTIDE TRANSPORT SYSTEM PERMEASE PROTEIN APPB"/>
    <property type="match status" value="1"/>
</dbReference>
<organism evidence="9 10">
    <name type="scientific">Halalkaliarchaeum desulfuricum</name>
    <dbReference type="NCBI Taxonomy" id="2055893"/>
    <lineage>
        <taxon>Archaea</taxon>
        <taxon>Methanobacteriati</taxon>
        <taxon>Methanobacteriota</taxon>
        <taxon>Stenosarchaea group</taxon>
        <taxon>Halobacteria</taxon>
        <taxon>Halobacteriales</taxon>
        <taxon>Haloferacaceae</taxon>
        <taxon>Halalkaliarchaeum</taxon>
    </lineage>
</organism>
<keyword evidence="6 7" id="KW-0472">Membrane</keyword>
<feature type="domain" description="ABC transmembrane type-1" evidence="8">
    <location>
        <begin position="105"/>
        <end position="298"/>
    </location>
</feature>
<dbReference type="EMBL" id="CP025066">
    <property type="protein sequence ID" value="AUX09678.1"/>
    <property type="molecule type" value="Genomic_DNA"/>
</dbReference>
<keyword evidence="10" id="KW-1185">Reference proteome</keyword>
<dbReference type="Pfam" id="PF00528">
    <property type="entry name" value="BPD_transp_1"/>
    <property type="match status" value="1"/>
</dbReference>
<dbReference type="CDD" id="cd06261">
    <property type="entry name" value="TM_PBP2"/>
    <property type="match status" value="1"/>
</dbReference>
<dbReference type="SUPFAM" id="SSF161098">
    <property type="entry name" value="MetI-like"/>
    <property type="match status" value="1"/>
</dbReference>
<reference evidence="10" key="1">
    <citation type="submission" date="2017-11" db="EMBL/GenBank/DDBJ databases">
        <title>Phenotypic and genomic properties of facultatively anaerobic sulfur-reducing natronoarchaea from hypersaline soda lakes.</title>
        <authorList>
            <person name="Sorokin D.Y."/>
            <person name="Kublanov I.V."/>
            <person name="Roman P."/>
            <person name="Sinninghe Damste J.S."/>
            <person name="Golyshin P.N."/>
            <person name="Rojo D."/>
            <person name="Ciordia S."/>
            <person name="Mena M.D.C."/>
            <person name="Ferrer M."/>
            <person name="Messina E."/>
            <person name="Smedile F."/>
            <person name="La Spada G."/>
            <person name="La Cono V."/>
            <person name="Yakimov M.M."/>
        </authorList>
    </citation>
    <scope>NUCLEOTIDE SEQUENCE [LARGE SCALE GENOMIC DNA]</scope>
    <source>
        <strain evidence="10">AArc-Sl</strain>
    </source>
</reference>
<feature type="transmembrane region" description="Helical" evidence="7">
    <location>
        <begin position="244"/>
        <end position="267"/>
    </location>
</feature>
<keyword evidence="5 7" id="KW-1133">Transmembrane helix</keyword>
<evidence type="ECO:0000256" key="6">
    <source>
        <dbReference type="ARBA" id="ARBA00023136"/>
    </source>
</evidence>
<keyword evidence="2 7" id="KW-0813">Transport</keyword>